<dbReference type="Proteomes" id="UP001566132">
    <property type="component" value="Unassembled WGS sequence"/>
</dbReference>
<evidence type="ECO:0000313" key="2">
    <source>
        <dbReference type="Proteomes" id="UP001566132"/>
    </source>
</evidence>
<comment type="caution">
    <text evidence="1">The sequence shown here is derived from an EMBL/GenBank/DDBJ whole genome shotgun (WGS) entry which is preliminary data.</text>
</comment>
<evidence type="ECO:0000313" key="1">
    <source>
        <dbReference type="EMBL" id="KAL1492058.1"/>
    </source>
</evidence>
<proteinExistence type="predicted"/>
<sequence length="91" mass="10821">MNTQKTVLKATLQTRARYRVSKKRKHILLDRIPYFQNYKEEPLNPFNKLYSTQVWYLNGGLSFNFTDLGLGQTSHVFLRTPFTYKVKNDEC</sequence>
<gene>
    <name evidence="1" type="ORF">ABEB36_012556</name>
</gene>
<accession>A0ABD1EBZ7</accession>
<protein>
    <submittedName>
        <fullName evidence="1">Uncharacterized protein</fullName>
    </submittedName>
</protein>
<dbReference type="EMBL" id="JBDJPC010000009">
    <property type="protein sequence ID" value="KAL1492058.1"/>
    <property type="molecule type" value="Genomic_DNA"/>
</dbReference>
<reference evidence="1 2" key="1">
    <citation type="submission" date="2024-05" db="EMBL/GenBank/DDBJ databases">
        <title>Genetic variation in Jamaican populations of the coffee berry borer (Hypothenemus hampei).</title>
        <authorList>
            <person name="Errbii M."/>
            <person name="Myrie A."/>
        </authorList>
    </citation>
    <scope>NUCLEOTIDE SEQUENCE [LARGE SCALE GENOMIC DNA]</scope>
    <source>
        <strain evidence="1">JA-Hopewell-2020-01-JO</strain>
        <tissue evidence="1">Whole body</tissue>
    </source>
</reference>
<keyword evidence="2" id="KW-1185">Reference proteome</keyword>
<organism evidence="1 2">
    <name type="scientific">Hypothenemus hampei</name>
    <name type="common">Coffee berry borer</name>
    <dbReference type="NCBI Taxonomy" id="57062"/>
    <lineage>
        <taxon>Eukaryota</taxon>
        <taxon>Metazoa</taxon>
        <taxon>Ecdysozoa</taxon>
        <taxon>Arthropoda</taxon>
        <taxon>Hexapoda</taxon>
        <taxon>Insecta</taxon>
        <taxon>Pterygota</taxon>
        <taxon>Neoptera</taxon>
        <taxon>Endopterygota</taxon>
        <taxon>Coleoptera</taxon>
        <taxon>Polyphaga</taxon>
        <taxon>Cucujiformia</taxon>
        <taxon>Curculionidae</taxon>
        <taxon>Scolytinae</taxon>
        <taxon>Hypothenemus</taxon>
    </lineage>
</organism>
<name>A0ABD1EBZ7_HYPHA</name>
<dbReference type="AlphaFoldDB" id="A0ABD1EBZ7"/>